<name>A0A5J4PVC9_9ZZZZ</name>
<evidence type="ECO:0000313" key="1">
    <source>
        <dbReference type="EMBL" id="KAA6312860.1"/>
    </source>
</evidence>
<sequence length="92" mass="10048">MKTNEILTAEQIKDLQKLGVTISLEAHVSLSDMINLILSNGCLIQLEPHGNGGVFAQSGGFWCIREDVVDAVHTLLCSLIIRKEIASNVIIF</sequence>
<protein>
    <submittedName>
        <fullName evidence="1">Uncharacterized protein</fullName>
    </submittedName>
</protein>
<reference evidence="1" key="1">
    <citation type="submission" date="2019-03" db="EMBL/GenBank/DDBJ databases">
        <title>Single cell metagenomics reveals metabolic interactions within the superorganism composed of flagellate Streblomastix strix and complex community of Bacteroidetes bacteria on its surface.</title>
        <authorList>
            <person name="Treitli S.C."/>
            <person name="Kolisko M."/>
            <person name="Husnik F."/>
            <person name="Keeling P."/>
            <person name="Hampl V."/>
        </authorList>
    </citation>
    <scope>NUCLEOTIDE SEQUENCE</scope>
    <source>
        <strain evidence="1">STM</strain>
    </source>
</reference>
<accession>A0A5J4PVC9</accession>
<organism evidence="1">
    <name type="scientific">termite gut metagenome</name>
    <dbReference type="NCBI Taxonomy" id="433724"/>
    <lineage>
        <taxon>unclassified sequences</taxon>
        <taxon>metagenomes</taxon>
        <taxon>organismal metagenomes</taxon>
    </lineage>
</organism>
<comment type="caution">
    <text evidence="1">The sequence shown here is derived from an EMBL/GenBank/DDBJ whole genome shotgun (WGS) entry which is preliminary data.</text>
</comment>
<dbReference type="EMBL" id="SNRY01006321">
    <property type="protein sequence ID" value="KAA6312860.1"/>
    <property type="molecule type" value="Genomic_DNA"/>
</dbReference>
<proteinExistence type="predicted"/>
<dbReference type="AlphaFoldDB" id="A0A5J4PVC9"/>
<gene>
    <name evidence="1" type="ORF">EZS27_036276</name>
</gene>